<dbReference type="PANTHER" id="PTHR43798">
    <property type="entry name" value="MONOACYLGLYCEROL LIPASE"/>
    <property type="match status" value="1"/>
</dbReference>
<dbReference type="InterPro" id="IPR000073">
    <property type="entry name" value="AB_hydrolase_1"/>
</dbReference>
<name>A0A7W9YDR5_9ACTN</name>
<dbReference type="RefSeq" id="WP_221307987.1">
    <property type="nucleotide sequence ID" value="NZ_JACHDS010000001.1"/>
</dbReference>
<evidence type="ECO:0000313" key="3">
    <source>
        <dbReference type="Proteomes" id="UP000546642"/>
    </source>
</evidence>
<dbReference type="GO" id="GO:0047372">
    <property type="term" value="F:monoacylglycerol lipase activity"/>
    <property type="evidence" value="ECO:0007669"/>
    <property type="project" value="TreeGrafter"/>
</dbReference>
<organism evidence="2 3">
    <name type="scientific">Nocardiopsis mwathae</name>
    <dbReference type="NCBI Taxonomy" id="1472723"/>
    <lineage>
        <taxon>Bacteria</taxon>
        <taxon>Bacillati</taxon>
        <taxon>Actinomycetota</taxon>
        <taxon>Actinomycetes</taxon>
        <taxon>Streptosporangiales</taxon>
        <taxon>Nocardiopsidaceae</taxon>
        <taxon>Nocardiopsis</taxon>
    </lineage>
</organism>
<dbReference type="InterPro" id="IPR050266">
    <property type="entry name" value="AB_hydrolase_sf"/>
</dbReference>
<gene>
    <name evidence="2" type="ORF">HNR23_000160</name>
</gene>
<dbReference type="EMBL" id="JACHDS010000001">
    <property type="protein sequence ID" value="MBB6170100.1"/>
    <property type="molecule type" value="Genomic_DNA"/>
</dbReference>
<evidence type="ECO:0000313" key="2">
    <source>
        <dbReference type="EMBL" id="MBB6170100.1"/>
    </source>
</evidence>
<dbReference type="SUPFAM" id="SSF53474">
    <property type="entry name" value="alpha/beta-Hydrolases"/>
    <property type="match status" value="1"/>
</dbReference>
<feature type="domain" description="AB hydrolase-1" evidence="1">
    <location>
        <begin position="45"/>
        <end position="292"/>
    </location>
</feature>
<reference evidence="2 3" key="1">
    <citation type="submission" date="2020-08" db="EMBL/GenBank/DDBJ databases">
        <title>Sequencing the genomes of 1000 actinobacteria strains.</title>
        <authorList>
            <person name="Klenk H.-P."/>
        </authorList>
    </citation>
    <scope>NUCLEOTIDE SEQUENCE [LARGE SCALE GENOMIC DNA]</scope>
    <source>
        <strain evidence="2 3">DSM 46659</strain>
    </source>
</reference>
<protein>
    <submittedName>
        <fullName evidence="2">Pimeloyl-ACP methyl ester carboxylesterase</fullName>
    </submittedName>
</protein>
<dbReference type="Pfam" id="PF12697">
    <property type="entry name" value="Abhydrolase_6"/>
    <property type="match status" value="1"/>
</dbReference>
<dbReference type="Proteomes" id="UP000546642">
    <property type="component" value="Unassembled WGS sequence"/>
</dbReference>
<dbReference type="Gene3D" id="3.40.50.1820">
    <property type="entry name" value="alpha/beta hydrolase"/>
    <property type="match status" value="1"/>
</dbReference>
<dbReference type="InterPro" id="IPR029058">
    <property type="entry name" value="AB_hydrolase_fold"/>
</dbReference>
<dbReference type="PANTHER" id="PTHR43798:SF5">
    <property type="entry name" value="MONOACYLGLYCEROL LIPASE ABHD6"/>
    <property type="match status" value="1"/>
</dbReference>
<proteinExistence type="predicted"/>
<dbReference type="AlphaFoldDB" id="A0A7W9YDR5"/>
<comment type="caution">
    <text evidence="2">The sequence shown here is derived from an EMBL/GenBank/DDBJ whole genome shotgun (WGS) entry which is preliminary data.</text>
</comment>
<evidence type="ECO:0000259" key="1">
    <source>
        <dbReference type="Pfam" id="PF12697"/>
    </source>
</evidence>
<dbReference type="GO" id="GO:0016020">
    <property type="term" value="C:membrane"/>
    <property type="evidence" value="ECO:0007669"/>
    <property type="project" value="TreeGrafter"/>
</dbReference>
<dbReference type="GO" id="GO:0046464">
    <property type="term" value="P:acylglycerol catabolic process"/>
    <property type="evidence" value="ECO:0007669"/>
    <property type="project" value="TreeGrafter"/>
</dbReference>
<keyword evidence="3" id="KW-1185">Reference proteome</keyword>
<accession>A0A7W9YDR5</accession>
<sequence>MSNTAPAPPCEVRLPGAPALAVRVRAPEREGHEGRGAADRSGRPVVLLHDLGRTLEDWEPIAPLLAGRHPLYSVDLRGHGHSADGAWTLDGLLDDLVRVVGHFGLTAPVLVGHGLGGMLAVAYGTRSSRVTAVVNIEGHGWPRAHHIADRLGMTPEEAAGHTAAVRHYVIEQVTATLAPMPPDAFERMVAAYRCGVMGLPGAALAASALRSASTGDGVACPRPGQRAARELQTAFDFFDPDVLYPELRAPALTLVSTAPVVTPPGAPAHYAAIRAAQAEHELVPRGDHLPTRGVDAPYAVHMSHPGHVADLVEEFLAGR</sequence>